<accession>Q0UBI3</accession>
<dbReference type="Proteomes" id="UP000001055">
    <property type="component" value="Unassembled WGS sequence"/>
</dbReference>
<protein>
    <submittedName>
        <fullName evidence="1">Uncharacterized protein</fullName>
    </submittedName>
</protein>
<sequence length="436" mass="49983">MSIEHCDTRREPTERLTIAVQDALPLVADKPTLFSLPGELRNAIYHLALDKDYQRVPLNPVYLNKPDPYIALLQTCSAVYHEARSYMVEKQTAYIPVMPGLDWSYGEPAADYGLSRATKDTTICALTDFVSVHFHLHLDLSPEEDYSPEGLLDVLAQAIEIFASHSWPLYLKHNLCKRRAVVHLDHLLSLWPKLFSNQNCIDIGALQRLIELMARDKMTDWKMRYYVATGQANTQIAYGYCHRYNIQDTELAQICDYARPYSSIKVFAEMYGENTAWDYGDATGCVTRMRTPVTEFWPNLHFDAHRYPSVLLGSFRFEYRSKFETSLHGIDPPANLSKGNMLIDHFDEEVLQARHARGGGCKLWLLELEKKIHIRDAEEHGINDEERFILTNAALGDFTGGWEFLLDYERANREVHETVARARDLHDAAGFGTCEE</sequence>
<dbReference type="AlphaFoldDB" id="Q0UBI3"/>
<dbReference type="EMBL" id="CH445342">
    <property type="protein sequence ID" value="EAT81380.2"/>
    <property type="molecule type" value="Genomic_DNA"/>
</dbReference>
<evidence type="ECO:0000313" key="1">
    <source>
        <dbReference type="EMBL" id="EAT81380.2"/>
    </source>
</evidence>
<name>Q0UBI3_PHANO</name>
<dbReference type="RefSeq" id="XP_001801139.1">
    <property type="nucleotide sequence ID" value="XM_001801087.1"/>
</dbReference>
<dbReference type="InParanoid" id="Q0UBI3"/>
<organism evidence="1 2">
    <name type="scientific">Phaeosphaeria nodorum (strain SN15 / ATCC MYA-4574 / FGSC 10173)</name>
    <name type="common">Glume blotch fungus</name>
    <name type="synonym">Parastagonospora nodorum</name>
    <dbReference type="NCBI Taxonomy" id="321614"/>
    <lineage>
        <taxon>Eukaryota</taxon>
        <taxon>Fungi</taxon>
        <taxon>Dikarya</taxon>
        <taxon>Ascomycota</taxon>
        <taxon>Pezizomycotina</taxon>
        <taxon>Dothideomycetes</taxon>
        <taxon>Pleosporomycetidae</taxon>
        <taxon>Pleosporales</taxon>
        <taxon>Pleosporineae</taxon>
        <taxon>Phaeosphaeriaceae</taxon>
        <taxon>Parastagonospora</taxon>
    </lineage>
</organism>
<reference evidence="2" key="1">
    <citation type="journal article" date="2007" name="Plant Cell">
        <title>Dothideomycete-plant interactions illuminated by genome sequencing and EST analysis of the wheat pathogen Stagonospora nodorum.</title>
        <authorList>
            <person name="Hane J.K."/>
            <person name="Lowe R.G."/>
            <person name="Solomon P.S."/>
            <person name="Tan K.C."/>
            <person name="Schoch C.L."/>
            <person name="Spatafora J.W."/>
            <person name="Crous P.W."/>
            <person name="Kodira C."/>
            <person name="Birren B.W."/>
            <person name="Galagan J.E."/>
            <person name="Torriani S.F."/>
            <person name="McDonald B.A."/>
            <person name="Oliver R.P."/>
        </authorList>
    </citation>
    <scope>NUCLEOTIDE SEQUENCE [LARGE SCALE GENOMIC DNA]</scope>
    <source>
        <strain evidence="2">SN15 / ATCC MYA-4574 / FGSC 10173</strain>
    </source>
</reference>
<evidence type="ECO:0000313" key="2">
    <source>
        <dbReference type="Proteomes" id="UP000001055"/>
    </source>
</evidence>
<dbReference type="KEGG" id="pno:SNOG_10881"/>
<dbReference type="GeneID" id="5978047"/>
<gene>
    <name evidence="1" type="ORF">SNOG_10881</name>
</gene>
<dbReference type="VEuPathDB" id="FungiDB:JI435_108810"/>
<proteinExistence type="predicted"/>